<feature type="non-terminal residue" evidence="1">
    <location>
        <position position="113"/>
    </location>
</feature>
<name>A0A9N9NAX5_FUNMO</name>
<protein>
    <submittedName>
        <fullName evidence="1">14818_t:CDS:1</fullName>
    </submittedName>
</protein>
<keyword evidence="2" id="KW-1185">Reference proteome</keyword>
<dbReference type="Proteomes" id="UP000789375">
    <property type="component" value="Unassembled WGS sequence"/>
</dbReference>
<organism evidence="1 2">
    <name type="scientific">Funneliformis mosseae</name>
    <name type="common">Endomycorrhizal fungus</name>
    <name type="synonym">Glomus mosseae</name>
    <dbReference type="NCBI Taxonomy" id="27381"/>
    <lineage>
        <taxon>Eukaryota</taxon>
        <taxon>Fungi</taxon>
        <taxon>Fungi incertae sedis</taxon>
        <taxon>Mucoromycota</taxon>
        <taxon>Glomeromycotina</taxon>
        <taxon>Glomeromycetes</taxon>
        <taxon>Glomerales</taxon>
        <taxon>Glomeraceae</taxon>
        <taxon>Funneliformis</taxon>
    </lineage>
</organism>
<dbReference type="AlphaFoldDB" id="A0A9N9NAX5"/>
<comment type="caution">
    <text evidence="1">The sequence shown here is derived from an EMBL/GenBank/DDBJ whole genome shotgun (WGS) entry which is preliminary data.</text>
</comment>
<feature type="non-terminal residue" evidence="1">
    <location>
        <position position="1"/>
    </location>
</feature>
<evidence type="ECO:0000313" key="1">
    <source>
        <dbReference type="EMBL" id="CAG8716561.1"/>
    </source>
</evidence>
<reference evidence="1" key="1">
    <citation type="submission" date="2021-06" db="EMBL/GenBank/DDBJ databases">
        <authorList>
            <person name="Kallberg Y."/>
            <person name="Tangrot J."/>
            <person name="Rosling A."/>
        </authorList>
    </citation>
    <scope>NUCLEOTIDE SEQUENCE</scope>
    <source>
        <strain evidence="1">87-6 pot B 2015</strain>
    </source>
</reference>
<dbReference type="EMBL" id="CAJVPP010012090">
    <property type="protein sequence ID" value="CAG8716561.1"/>
    <property type="molecule type" value="Genomic_DNA"/>
</dbReference>
<proteinExistence type="predicted"/>
<gene>
    <name evidence="1" type="ORF">FMOSSE_LOCUS14680</name>
</gene>
<accession>A0A9N9NAX5</accession>
<evidence type="ECO:0000313" key="2">
    <source>
        <dbReference type="Proteomes" id="UP000789375"/>
    </source>
</evidence>
<sequence>QDIDIKHNSDPSACDTTFNKILVNHDARFLTELIDYHAKLTLNLSHTMKTLQLDEIEQVLQNYNNNFGRTENNFTLEEMCLFIAIDIHLLGGIIKKITVQDYKRNIKKKDSYI</sequence>